<dbReference type="AlphaFoldDB" id="A0AAP0KHI1"/>
<dbReference type="Proteomes" id="UP001420932">
    <property type="component" value="Unassembled WGS sequence"/>
</dbReference>
<proteinExistence type="inferred from homology"/>
<evidence type="ECO:0000313" key="4">
    <source>
        <dbReference type="EMBL" id="KAK9152165.1"/>
    </source>
</evidence>
<dbReference type="EMBL" id="JBBNAF010000004">
    <property type="protein sequence ID" value="KAK9152165.1"/>
    <property type="molecule type" value="Genomic_DNA"/>
</dbReference>
<organism evidence="4 5">
    <name type="scientific">Stephania yunnanensis</name>
    <dbReference type="NCBI Taxonomy" id="152371"/>
    <lineage>
        <taxon>Eukaryota</taxon>
        <taxon>Viridiplantae</taxon>
        <taxon>Streptophyta</taxon>
        <taxon>Embryophyta</taxon>
        <taxon>Tracheophyta</taxon>
        <taxon>Spermatophyta</taxon>
        <taxon>Magnoliopsida</taxon>
        <taxon>Ranunculales</taxon>
        <taxon>Menispermaceae</taxon>
        <taxon>Menispermoideae</taxon>
        <taxon>Cissampelideae</taxon>
        <taxon>Stephania</taxon>
    </lineage>
</organism>
<comment type="similarity">
    <text evidence="1">Belongs to the protease inhibitor I13 (potato type I serine protease inhibitor) family.</text>
</comment>
<dbReference type="InterPro" id="IPR000864">
    <property type="entry name" value="Prot_inh_pot1"/>
</dbReference>
<dbReference type="Pfam" id="PF00280">
    <property type="entry name" value="potato_inhibit"/>
    <property type="match status" value="1"/>
</dbReference>
<accession>A0AAP0KHI1</accession>
<keyword evidence="5" id="KW-1185">Reference proteome</keyword>
<dbReference type="GO" id="GO:0009611">
    <property type="term" value="P:response to wounding"/>
    <property type="evidence" value="ECO:0007669"/>
    <property type="project" value="InterPro"/>
</dbReference>
<dbReference type="PANTHER" id="PTHR33091:SF103">
    <property type="entry name" value="SERINE PROTEASE INHIBITOR, POTATO INHIBITOR I-TYPE FAMILY PROTEIN"/>
    <property type="match status" value="1"/>
</dbReference>
<reference evidence="4 5" key="1">
    <citation type="submission" date="2024-01" db="EMBL/GenBank/DDBJ databases">
        <title>Genome assemblies of Stephania.</title>
        <authorList>
            <person name="Yang L."/>
        </authorList>
    </citation>
    <scope>NUCLEOTIDE SEQUENCE [LARGE SCALE GENOMIC DNA]</scope>
    <source>
        <strain evidence="4">YNDBR</strain>
        <tissue evidence="4">Leaf</tissue>
    </source>
</reference>
<dbReference type="Gene3D" id="3.30.10.10">
    <property type="entry name" value="Trypsin Inhibitor V, subunit A"/>
    <property type="match status" value="1"/>
</dbReference>
<gene>
    <name evidence="4" type="ORF">Syun_010474</name>
</gene>
<evidence type="ECO:0000313" key="5">
    <source>
        <dbReference type="Proteomes" id="UP001420932"/>
    </source>
</evidence>
<protein>
    <submittedName>
        <fullName evidence="4">Uncharacterized protein</fullName>
    </submittedName>
</protein>
<evidence type="ECO:0000256" key="3">
    <source>
        <dbReference type="ARBA" id="ARBA00022900"/>
    </source>
</evidence>
<name>A0AAP0KHI1_9MAGN</name>
<evidence type="ECO:0000256" key="2">
    <source>
        <dbReference type="ARBA" id="ARBA00022690"/>
    </source>
</evidence>
<dbReference type="PROSITE" id="PS00285">
    <property type="entry name" value="POTATO_INHIBITOR"/>
    <property type="match status" value="1"/>
</dbReference>
<dbReference type="PANTHER" id="PTHR33091">
    <property type="entry name" value="PROTEIN, PUTATIVE, EXPRESSED-RELATED"/>
    <property type="match status" value="1"/>
</dbReference>
<evidence type="ECO:0000256" key="1">
    <source>
        <dbReference type="ARBA" id="ARBA00008210"/>
    </source>
</evidence>
<keyword evidence="2" id="KW-0646">Protease inhibitor</keyword>
<sequence>MASDRCPNNVGKQAWPELLGARVAVAVATIPRQNPNVRIDVRDEATANNPSLPAIFCDRITVWVRGGIVSRVPVIGF</sequence>
<keyword evidence="3" id="KW-0722">Serine protease inhibitor</keyword>
<dbReference type="GO" id="GO:0004867">
    <property type="term" value="F:serine-type endopeptidase inhibitor activity"/>
    <property type="evidence" value="ECO:0007669"/>
    <property type="project" value="UniProtKB-KW"/>
</dbReference>
<comment type="caution">
    <text evidence="4">The sequence shown here is derived from an EMBL/GenBank/DDBJ whole genome shotgun (WGS) entry which is preliminary data.</text>
</comment>
<dbReference type="InterPro" id="IPR036354">
    <property type="entry name" value="Prot_inh_pot1_sf"/>
</dbReference>
<dbReference type="SUPFAM" id="SSF54654">
    <property type="entry name" value="CI-2 family of serine protease inhibitors"/>
    <property type="match status" value="1"/>
</dbReference>